<dbReference type="InterPro" id="IPR050564">
    <property type="entry name" value="F420-G6PD/mer"/>
</dbReference>
<feature type="domain" description="Luciferase-like" evidence="3">
    <location>
        <begin position="60"/>
        <end position="364"/>
    </location>
</feature>
<evidence type="ECO:0000259" key="3">
    <source>
        <dbReference type="Pfam" id="PF00296"/>
    </source>
</evidence>
<gene>
    <name evidence="4" type="ORF">HLB23_04325</name>
</gene>
<name>A0A849BYC0_9NOCA</name>
<evidence type="ECO:0000256" key="2">
    <source>
        <dbReference type="SAM" id="MobiDB-lite"/>
    </source>
</evidence>
<accession>A0A849BYC0</accession>
<evidence type="ECO:0000313" key="5">
    <source>
        <dbReference type="Proteomes" id="UP000586827"/>
    </source>
</evidence>
<organism evidence="4 5">
    <name type="scientific">Nocardia uniformis</name>
    <dbReference type="NCBI Taxonomy" id="53432"/>
    <lineage>
        <taxon>Bacteria</taxon>
        <taxon>Bacillati</taxon>
        <taxon>Actinomycetota</taxon>
        <taxon>Actinomycetes</taxon>
        <taxon>Mycobacteriales</taxon>
        <taxon>Nocardiaceae</taxon>
        <taxon>Nocardia</taxon>
    </lineage>
</organism>
<dbReference type="EMBL" id="JABELX010000001">
    <property type="protein sequence ID" value="NNH69105.1"/>
    <property type="molecule type" value="Genomic_DNA"/>
</dbReference>
<evidence type="ECO:0000313" key="4">
    <source>
        <dbReference type="EMBL" id="NNH69105.1"/>
    </source>
</evidence>
<sequence>MTSRLSCITGRSSKKCSPKSALDTRRHRPSPRNRKPCGEHTLVTEQLNELAYYAISRHPADARVLVPEARDAEAMGLGSCMIGERMTVKDTAVLSGGVAGCTTELGIAAAATHHHTRHPMVTATIGSTMHAMTEGRYAMAFARGVKANWQAIGLPVVTEARLRDFVGILRRLWDGETILNHEGPAGSWPVLYHQNGLEDSPPIGFVAVGPKTLELAGEIGDFAILHTFFSEEATVNSIAAVRRGAERAGKDPDSVRIWSCLATASDALSEEDRLRRRAGRLLTYLQAYADPLIDANGWDRRAWDRLRTSQLFRDAASAGPIDASASVETLEKLDALIPDEWLTSAAYGTPKQCAEKISRELELGCDSVIMHGASPHELKSVVAAYRENRPTLRRQVAANPGKFL</sequence>
<dbReference type="AlphaFoldDB" id="A0A849BYC0"/>
<dbReference type="CDD" id="cd01097">
    <property type="entry name" value="Tetrahydromethanopterin_reductase"/>
    <property type="match status" value="1"/>
</dbReference>
<evidence type="ECO:0000256" key="1">
    <source>
        <dbReference type="ARBA" id="ARBA00023002"/>
    </source>
</evidence>
<keyword evidence="1" id="KW-0560">Oxidoreductase</keyword>
<proteinExistence type="predicted"/>
<keyword evidence="5" id="KW-1185">Reference proteome</keyword>
<dbReference type="PANTHER" id="PTHR43244:SF1">
    <property type="entry name" value="5,10-METHYLENETETRAHYDROMETHANOPTERIN REDUCTASE"/>
    <property type="match status" value="1"/>
</dbReference>
<dbReference type="Gene3D" id="3.20.20.30">
    <property type="entry name" value="Luciferase-like domain"/>
    <property type="match status" value="1"/>
</dbReference>
<dbReference type="InterPro" id="IPR011251">
    <property type="entry name" value="Luciferase-like_dom"/>
</dbReference>
<dbReference type="InterPro" id="IPR036661">
    <property type="entry name" value="Luciferase-like_sf"/>
</dbReference>
<dbReference type="PANTHER" id="PTHR43244">
    <property type="match status" value="1"/>
</dbReference>
<feature type="region of interest" description="Disordered" evidence="2">
    <location>
        <begin position="1"/>
        <end position="38"/>
    </location>
</feature>
<dbReference type="Pfam" id="PF00296">
    <property type="entry name" value="Bac_luciferase"/>
    <property type="match status" value="1"/>
</dbReference>
<dbReference type="NCBIfam" id="TIGR03857">
    <property type="entry name" value="F420_MSMEG_2249"/>
    <property type="match status" value="1"/>
</dbReference>
<dbReference type="Proteomes" id="UP000586827">
    <property type="component" value="Unassembled WGS sequence"/>
</dbReference>
<dbReference type="SUPFAM" id="SSF51679">
    <property type="entry name" value="Bacterial luciferase-like"/>
    <property type="match status" value="1"/>
</dbReference>
<reference evidence="4 5" key="1">
    <citation type="submission" date="2020-05" db="EMBL/GenBank/DDBJ databases">
        <title>MicrobeNet Type strains.</title>
        <authorList>
            <person name="Nicholson A.C."/>
        </authorList>
    </citation>
    <scope>NUCLEOTIDE SEQUENCE [LARGE SCALE GENOMIC DNA]</scope>
    <source>
        <strain evidence="4 5">JCM 3224</strain>
    </source>
</reference>
<comment type="caution">
    <text evidence="4">The sequence shown here is derived from an EMBL/GenBank/DDBJ whole genome shotgun (WGS) entry which is preliminary data.</text>
</comment>
<feature type="compositionally biased region" description="Basic residues" evidence="2">
    <location>
        <begin position="25"/>
        <end position="35"/>
    </location>
</feature>
<protein>
    <submittedName>
        <fullName evidence="4">TIGR03857 family LLM class F420-dependent oxidoreductase</fullName>
    </submittedName>
</protein>
<dbReference type="GO" id="GO:0016705">
    <property type="term" value="F:oxidoreductase activity, acting on paired donors, with incorporation or reduction of molecular oxygen"/>
    <property type="evidence" value="ECO:0007669"/>
    <property type="project" value="InterPro"/>
</dbReference>
<feature type="compositionally biased region" description="Polar residues" evidence="2">
    <location>
        <begin position="1"/>
        <end position="11"/>
    </location>
</feature>
<dbReference type="InterPro" id="IPR022378">
    <property type="entry name" value="F420_OxRdatse_MSMEG2249_pred"/>
</dbReference>